<dbReference type="PANTHER" id="PTHR43792">
    <property type="entry name" value="GNAT FAMILY, PUTATIVE (AFU_ORTHOLOGUE AFUA_3G00765)-RELATED-RELATED"/>
    <property type="match status" value="1"/>
</dbReference>
<dbReference type="EMBL" id="LFMI01000523">
    <property type="protein sequence ID" value="OTA04555.1"/>
    <property type="molecule type" value="Genomic_DNA"/>
</dbReference>
<feature type="region of interest" description="Disordered" evidence="4">
    <location>
        <begin position="94"/>
        <end position="134"/>
    </location>
</feature>
<evidence type="ECO:0000313" key="7">
    <source>
        <dbReference type="Proteomes" id="UP000219286"/>
    </source>
</evidence>
<evidence type="ECO:0000313" key="6">
    <source>
        <dbReference type="EMBL" id="OTA04555.1"/>
    </source>
</evidence>
<dbReference type="Pfam" id="PF13302">
    <property type="entry name" value="Acetyltransf_3"/>
    <property type="match status" value="1"/>
</dbReference>
<dbReference type="SUPFAM" id="SSF55729">
    <property type="entry name" value="Acyl-CoA N-acyltransferases (Nat)"/>
    <property type="match status" value="1"/>
</dbReference>
<evidence type="ECO:0000256" key="1">
    <source>
        <dbReference type="ARBA" id="ARBA00022679"/>
    </source>
</evidence>
<evidence type="ECO:0000256" key="4">
    <source>
        <dbReference type="SAM" id="MobiDB-lite"/>
    </source>
</evidence>
<dbReference type="InterPro" id="IPR016181">
    <property type="entry name" value="Acyl_CoA_acyltransferase"/>
</dbReference>
<evidence type="ECO:0000256" key="3">
    <source>
        <dbReference type="ARBA" id="ARBA00038502"/>
    </source>
</evidence>
<keyword evidence="2" id="KW-0012">Acyltransferase</keyword>
<dbReference type="InterPro" id="IPR000182">
    <property type="entry name" value="GNAT_dom"/>
</dbReference>
<comment type="similarity">
    <text evidence="3">Belongs to the acetyltransferase family. RimJ subfamily.</text>
</comment>
<evidence type="ECO:0000259" key="5">
    <source>
        <dbReference type="PROSITE" id="PS51186"/>
    </source>
</evidence>
<evidence type="ECO:0000256" key="2">
    <source>
        <dbReference type="ARBA" id="ARBA00023315"/>
    </source>
</evidence>
<comment type="caution">
    <text evidence="6">The sequence shown here is derived from an EMBL/GenBank/DDBJ whole genome shotgun (WGS) entry which is preliminary data.</text>
</comment>
<keyword evidence="7" id="KW-1185">Reference proteome</keyword>
<dbReference type="OrthoDB" id="630895at2759"/>
<dbReference type="PROSITE" id="PS51186">
    <property type="entry name" value="GNAT"/>
    <property type="match status" value="1"/>
</dbReference>
<dbReference type="Gene3D" id="3.40.630.30">
    <property type="match status" value="1"/>
</dbReference>
<dbReference type="GO" id="GO:0016747">
    <property type="term" value="F:acyltransferase activity, transferring groups other than amino-acyl groups"/>
    <property type="evidence" value="ECO:0007669"/>
    <property type="project" value="InterPro"/>
</dbReference>
<keyword evidence="1" id="KW-0808">Transferase</keyword>
<dbReference type="PANTHER" id="PTHR43792:SF8">
    <property type="entry name" value="[RIBOSOMAL PROTEIN US5]-ALANINE N-ACETYLTRANSFERASE"/>
    <property type="match status" value="1"/>
</dbReference>
<name>A0A2H2ZV58_TRIPA</name>
<reference evidence="6 7" key="1">
    <citation type="journal article" date="2015" name="Genome Announc.">
        <title>Genome sequence and annotation of Trichoderma parareesei, the ancestor of the cellulase producer Trichoderma reesei.</title>
        <authorList>
            <person name="Yang D."/>
            <person name="Pomraning K."/>
            <person name="Kopchinskiy A."/>
            <person name="Karimi Aghcheh R."/>
            <person name="Atanasova L."/>
            <person name="Chenthamara K."/>
            <person name="Baker S.E."/>
            <person name="Zhang R."/>
            <person name="Shen Q."/>
            <person name="Freitag M."/>
            <person name="Kubicek C.P."/>
            <person name="Druzhinina I.S."/>
        </authorList>
    </citation>
    <scope>NUCLEOTIDE SEQUENCE [LARGE SCALE GENOMIC DNA]</scope>
    <source>
        <strain evidence="6 7">CBS 125925</strain>
    </source>
</reference>
<accession>A0A2H2ZV58</accession>
<feature type="compositionally biased region" description="Low complexity" evidence="4">
    <location>
        <begin position="102"/>
        <end position="134"/>
    </location>
</feature>
<dbReference type="InterPro" id="IPR051531">
    <property type="entry name" value="N-acetyltransferase"/>
</dbReference>
<dbReference type="AlphaFoldDB" id="A0A2H2ZV58"/>
<gene>
    <name evidence="6" type="ORF">A9Z42_0051440</name>
</gene>
<organism evidence="6 7">
    <name type="scientific">Trichoderma parareesei</name>
    <name type="common">Filamentous fungus</name>
    <dbReference type="NCBI Taxonomy" id="858221"/>
    <lineage>
        <taxon>Eukaryota</taxon>
        <taxon>Fungi</taxon>
        <taxon>Dikarya</taxon>
        <taxon>Ascomycota</taxon>
        <taxon>Pezizomycotina</taxon>
        <taxon>Sordariomycetes</taxon>
        <taxon>Hypocreomycetidae</taxon>
        <taxon>Hypocreales</taxon>
        <taxon>Hypocreaceae</taxon>
        <taxon>Trichoderma</taxon>
    </lineage>
</organism>
<sequence>MSPDRTLSSPSLPSNKPGTILLETTNLIIRRWDPSSDAPALAKAANHPSITLNLRDRFPMPYTLSDAEHYLRNYVVSEEAYPSAVAILLKQTSLNNNDNSDPTTTTTTTPSAASATAVAASPYESDQQQQQQHQPPLLIGGAGLEQKGDVYYRTWELGYWFTPSVWGKGYATELVKALVPWAFATWPRLNRIEAMAYHRNEASKAVLKKAGFTLEGVRRGAVEKNGELLDECVMGIVRSDIERLATSLKN</sequence>
<dbReference type="Proteomes" id="UP000219286">
    <property type="component" value="Unassembled WGS sequence"/>
</dbReference>
<feature type="domain" description="N-acetyltransferase" evidence="5">
    <location>
        <begin position="138"/>
        <end position="235"/>
    </location>
</feature>
<protein>
    <recommendedName>
        <fullName evidence="5">N-acetyltransferase domain-containing protein</fullName>
    </recommendedName>
</protein>
<proteinExistence type="inferred from homology"/>